<reference evidence="1" key="1">
    <citation type="submission" date="2021-12" db="EMBL/GenBank/DDBJ databases">
        <title>Alicyclobacillaceae gen. nov., sp. nov., isolated from chalcocite enrichment system.</title>
        <authorList>
            <person name="Jiang Z."/>
        </authorList>
    </citation>
    <scope>NUCLEOTIDE SEQUENCE</scope>
    <source>
        <strain evidence="1">MYW30-H2</strain>
    </source>
</reference>
<organism evidence="1 2">
    <name type="scientific">Fodinisporobacter ferrooxydans</name>
    <dbReference type="NCBI Taxonomy" id="2901836"/>
    <lineage>
        <taxon>Bacteria</taxon>
        <taxon>Bacillati</taxon>
        <taxon>Bacillota</taxon>
        <taxon>Bacilli</taxon>
        <taxon>Bacillales</taxon>
        <taxon>Alicyclobacillaceae</taxon>
        <taxon>Fodinisporobacter</taxon>
    </lineage>
</organism>
<dbReference type="RefSeq" id="WP_347437343.1">
    <property type="nucleotide sequence ID" value="NZ_CP089291.1"/>
</dbReference>
<sequence length="126" mass="14393">MSGNLLGKKVIIMNDSFEQSLPIGQYAYVIARIRDTDSVFDYVIRVPKENRQFYVPAQDIELEETVIQTMIQEVEKQASIDYALATGNKELFEQLVGGPKQPEETKSSVDSSKEDFLRKIRLNAYI</sequence>
<name>A0ABY4CK36_9BACL</name>
<dbReference type="Proteomes" id="UP000830167">
    <property type="component" value="Chromosome"/>
</dbReference>
<gene>
    <name evidence="1" type="ORF">LSG31_22785</name>
</gene>
<evidence type="ECO:0000313" key="1">
    <source>
        <dbReference type="EMBL" id="UOF90644.1"/>
    </source>
</evidence>
<evidence type="ECO:0000313" key="2">
    <source>
        <dbReference type="Proteomes" id="UP000830167"/>
    </source>
</evidence>
<keyword evidence="2" id="KW-1185">Reference proteome</keyword>
<dbReference type="EMBL" id="CP089291">
    <property type="protein sequence ID" value="UOF90644.1"/>
    <property type="molecule type" value="Genomic_DNA"/>
</dbReference>
<proteinExistence type="predicted"/>
<protein>
    <submittedName>
        <fullName evidence="1">ATPase</fullName>
    </submittedName>
</protein>
<accession>A0ABY4CK36</accession>